<reference evidence="2" key="1">
    <citation type="submission" date="2017-12" db="EMBL/GenBank/DDBJ databases">
        <title>Gene loss provides genomic basis for host adaptation in cereal stripe rust fungi.</title>
        <authorList>
            <person name="Xia C."/>
        </authorList>
    </citation>
    <scope>NUCLEOTIDE SEQUENCE [LARGE SCALE GENOMIC DNA]</scope>
    <source>
        <strain evidence="2">93-210</strain>
    </source>
</reference>
<gene>
    <name evidence="2" type="ORF">PSTT_11128</name>
</gene>
<evidence type="ECO:0000313" key="2">
    <source>
        <dbReference type="EMBL" id="POW03415.1"/>
    </source>
</evidence>
<evidence type="ECO:0000313" key="3">
    <source>
        <dbReference type="Proteomes" id="UP000239156"/>
    </source>
</evidence>
<dbReference type="AlphaFoldDB" id="A0A2S4V1V4"/>
<organism evidence="2 3">
    <name type="scientific">Puccinia striiformis</name>
    <dbReference type="NCBI Taxonomy" id="27350"/>
    <lineage>
        <taxon>Eukaryota</taxon>
        <taxon>Fungi</taxon>
        <taxon>Dikarya</taxon>
        <taxon>Basidiomycota</taxon>
        <taxon>Pucciniomycotina</taxon>
        <taxon>Pucciniomycetes</taxon>
        <taxon>Pucciniales</taxon>
        <taxon>Pucciniaceae</taxon>
        <taxon>Puccinia</taxon>
    </lineage>
</organism>
<name>A0A2S4V1V4_9BASI</name>
<sequence length="103" mass="10752">MIPSSKSLCYISVITLGASRLASAGLEHVIGDSESTSHLLTTKQALTRHSPHDLNPALGNVAAEEVGKGYGHNRQIGLKGMSQSLSGKQGQSHSSHLFSASNT</sequence>
<feature type="compositionally biased region" description="Polar residues" evidence="1">
    <location>
        <begin position="81"/>
        <end position="103"/>
    </location>
</feature>
<dbReference type="VEuPathDB" id="FungiDB:PSTT_11128"/>
<keyword evidence="3" id="KW-1185">Reference proteome</keyword>
<proteinExistence type="predicted"/>
<comment type="caution">
    <text evidence="2">The sequence shown here is derived from an EMBL/GenBank/DDBJ whole genome shotgun (WGS) entry which is preliminary data.</text>
</comment>
<accession>A0A2S4V1V4</accession>
<feature type="region of interest" description="Disordered" evidence="1">
    <location>
        <begin position="72"/>
        <end position="103"/>
    </location>
</feature>
<dbReference type="Proteomes" id="UP000239156">
    <property type="component" value="Unassembled WGS sequence"/>
</dbReference>
<evidence type="ECO:0000256" key="1">
    <source>
        <dbReference type="SAM" id="MobiDB-lite"/>
    </source>
</evidence>
<protein>
    <submittedName>
        <fullName evidence="2">Uncharacterized protein</fullName>
    </submittedName>
</protein>
<dbReference type="EMBL" id="PKSL01000126">
    <property type="protein sequence ID" value="POW03415.1"/>
    <property type="molecule type" value="Genomic_DNA"/>
</dbReference>
<dbReference type="VEuPathDB" id="FungiDB:PSHT_15272"/>